<dbReference type="InterPro" id="IPR013759">
    <property type="entry name" value="Topo_IIA_B_C"/>
</dbReference>
<evidence type="ECO:0000313" key="9">
    <source>
        <dbReference type="EnsemblPlants" id="Bo5g139800.1"/>
    </source>
</evidence>
<dbReference type="eggNOG" id="KOG0355">
    <property type="taxonomic scope" value="Eukaryota"/>
</dbReference>
<dbReference type="PANTHER" id="PTHR10169:SF38">
    <property type="entry name" value="DNA TOPOISOMERASE 2"/>
    <property type="match status" value="1"/>
</dbReference>
<dbReference type="HOGENOM" id="CLU_2457908_0_0_1"/>
<protein>
    <recommendedName>
        <fullName evidence="3">DNA topoisomerase (ATP-hydrolyzing)</fullName>
        <ecNumber evidence="3">5.6.2.2</ecNumber>
    </recommendedName>
</protein>
<dbReference type="AlphaFoldDB" id="A0A0D3CLU5"/>
<evidence type="ECO:0000256" key="5">
    <source>
        <dbReference type="ARBA" id="ARBA00022840"/>
    </source>
</evidence>
<dbReference type="GO" id="GO:0000712">
    <property type="term" value="P:resolution of meiotic recombination intermediates"/>
    <property type="evidence" value="ECO:0007669"/>
    <property type="project" value="TreeGrafter"/>
</dbReference>
<dbReference type="InterPro" id="IPR013760">
    <property type="entry name" value="Topo_IIA-like_dom_sf"/>
</dbReference>
<dbReference type="STRING" id="109376.A0A0D3CLU5"/>
<evidence type="ECO:0000256" key="2">
    <source>
        <dbReference type="ARBA" id="ARBA00001946"/>
    </source>
</evidence>
<evidence type="ECO:0000256" key="8">
    <source>
        <dbReference type="ARBA" id="ARBA00023235"/>
    </source>
</evidence>
<dbReference type="SUPFAM" id="SSF56719">
    <property type="entry name" value="Type II DNA topoisomerase"/>
    <property type="match status" value="1"/>
</dbReference>
<comment type="catalytic activity">
    <reaction evidence="1">
        <text>ATP-dependent breakage, passage and rejoining of double-stranded DNA.</text>
        <dbReference type="EC" id="5.6.2.2"/>
    </reaction>
</comment>
<organism evidence="9 10">
    <name type="scientific">Brassica oleracea var. oleracea</name>
    <dbReference type="NCBI Taxonomy" id="109376"/>
    <lineage>
        <taxon>Eukaryota</taxon>
        <taxon>Viridiplantae</taxon>
        <taxon>Streptophyta</taxon>
        <taxon>Embryophyta</taxon>
        <taxon>Tracheophyta</taxon>
        <taxon>Spermatophyta</taxon>
        <taxon>Magnoliopsida</taxon>
        <taxon>eudicotyledons</taxon>
        <taxon>Gunneridae</taxon>
        <taxon>Pentapetalae</taxon>
        <taxon>rosids</taxon>
        <taxon>malvids</taxon>
        <taxon>Brassicales</taxon>
        <taxon>Brassicaceae</taxon>
        <taxon>Brassiceae</taxon>
        <taxon>Brassica</taxon>
    </lineage>
</organism>
<reference evidence="9" key="2">
    <citation type="submission" date="2015-03" db="UniProtKB">
        <authorList>
            <consortium name="EnsemblPlants"/>
        </authorList>
    </citation>
    <scope>IDENTIFICATION</scope>
</reference>
<dbReference type="GO" id="GO:0003677">
    <property type="term" value="F:DNA binding"/>
    <property type="evidence" value="ECO:0007669"/>
    <property type="project" value="UniProtKB-KW"/>
</dbReference>
<comment type="cofactor">
    <cofactor evidence="2">
        <name>Mg(2+)</name>
        <dbReference type="ChEBI" id="CHEBI:18420"/>
    </cofactor>
</comment>
<keyword evidence="8" id="KW-0413">Isomerase</keyword>
<sequence length="89" mass="10457">MNERTKRFSASIYFNRFVLQDDDGTHMSGLLINLFSFLWPSLLKLPSSFLIDFVTPLIKVTHETKEAETFSSLREFKEWKEKDKAHATE</sequence>
<accession>A0A0D3CLU5</accession>
<reference evidence="9 10" key="1">
    <citation type="journal article" date="2014" name="Genome Biol.">
        <title>Transcriptome and methylome profiling reveals relics of genome dominance in the mesopolyploid Brassica oleracea.</title>
        <authorList>
            <person name="Parkin I.A."/>
            <person name="Koh C."/>
            <person name="Tang H."/>
            <person name="Robinson S.J."/>
            <person name="Kagale S."/>
            <person name="Clarke W.E."/>
            <person name="Town C.D."/>
            <person name="Nixon J."/>
            <person name="Krishnakumar V."/>
            <person name="Bidwell S.L."/>
            <person name="Denoeud F."/>
            <person name="Belcram H."/>
            <person name="Links M.G."/>
            <person name="Just J."/>
            <person name="Clarke C."/>
            <person name="Bender T."/>
            <person name="Huebert T."/>
            <person name="Mason A.S."/>
            <person name="Pires J.C."/>
            <person name="Barker G."/>
            <person name="Moore J."/>
            <person name="Walley P.G."/>
            <person name="Manoli S."/>
            <person name="Batley J."/>
            <person name="Edwards D."/>
            <person name="Nelson M.N."/>
            <person name="Wang X."/>
            <person name="Paterson A.H."/>
            <person name="King G."/>
            <person name="Bancroft I."/>
            <person name="Chalhoub B."/>
            <person name="Sharpe A.G."/>
        </authorList>
    </citation>
    <scope>NUCLEOTIDE SEQUENCE</scope>
    <source>
        <strain evidence="9 10">cv. TO1000</strain>
    </source>
</reference>
<keyword evidence="7" id="KW-0238">DNA-binding</keyword>
<dbReference type="PANTHER" id="PTHR10169">
    <property type="entry name" value="DNA TOPOISOMERASE/GYRASE"/>
    <property type="match status" value="1"/>
</dbReference>
<dbReference type="EC" id="5.6.2.2" evidence="3"/>
<proteinExistence type="predicted"/>
<evidence type="ECO:0000256" key="4">
    <source>
        <dbReference type="ARBA" id="ARBA00022741"/>
    </source>
</evidence>
<evidence type="ECO:0000313" key="10">
    <source>
        <dbReference type="Proteomes" id="UP000032141"/>
    </source>
</evidence>
<evidence type="ECO:0000256" key="3">
    <source>
        <dbReference type="ARBA" id="ARBA00012895"/>
    </source>
</evidence>
<keyword evidence="10" id="KW-1185">Reference proteome</keyword>
<keyword evidence="4" id="KW-0547">Nucleotide-binding</keyword>
<keyword evidence="6" id="KW-0799">Topoisomerase</keyword>
<dbReference type="GO" id="GO:0006265">
    <property type="term" value="P:DNA topological change"/>
    <property type="evidence" value="ECO:0007669"/>
    <property type="project" value="InterPro"/>
</dbReference>
<dbReference type="InterPro" id="IPR050634">
    <property type="entry name" value="DNA_Topoisomerase_II"/>
</dbReference>
<keyword evidence="5" id="KW-0067">ATP-binding</keyword>
<dbReference type="GO" id="GO:0005524">
    <property type="term" value="F:ATP binding"/>
    <property type="evidence" value="ECO:0007669"/>
    <property type="project" value="UniProtKB-KW"/>
</dbReference>
<evidence type="ECO:0000256" key="6">
    <source>
        <dbReference type="ARBA" id="ARBA00023029"/>
    </source>
</evidence>
<dbReference type="EnsemblPlants" id="Bo5g139800.1">
    <property type="protein sequence ID" value="Bo5g139800.1"/>
    <property type="gene ID" value="Bo5g139800"/>
</dbReference>
<dbReference type="Gramene" id="Bo5g139800.1">
    <property type="protein sequence ID" value="Bo5g139800.1"/>
    <property type="gene ID" value="Bo5g139800"/>
</dbReference>
<dbReference type="Proteomes" id="UP000032141">
    <property type="component" value="Chromosome C5"/>
</dbReference>
<evidence type="ECO:0000256" key="1">
    <source>
        <dbReference type="ARBA" id="ARBA00000185"/>
    </source>
</evidence>
<name>A0A0D3CLU5_BRAOL</name>
<evidence type="ECO:0000256" key="7">
    <source>
        <dbReference type="ARBA" id="ARBA00023125"/>
    </source>
</evidence>
<dbReference type="Gene3D" id="3.40.50.670">
    <property type="match status" value="1"/>
</dbReference>
<dbReference type="GO" id="GO:0003918">
    <property type="term" value="F:DNA topoisomerase type II (double strand cut, ATP-hydrolyzing) activity"/>
    <property type="evidence" value="ECO:0007669"/>
    <property type="project" value="UniProtKB-EC"/>
</dbReference>
<dbReference type="GO" id="GO:0000819">
    <property type="term" value="P:sister chromatid segregation"/>
    <property type="evidence" value="ECO:0007669"/>
    <property type="project" value="TreeGrafter"/>
</dbReference>
<dbReference type="GO" id="GO:0005634">
    <property type="term" value="C:nucleus"/>
    <property type="evidence" value="ECO:0007669"/>
    <property type="project" value="TreeGrafter"/>
</dbReference>